<gene>
    <name evidence="1" type="ORF">HELGO_WM59889</name>
</gene>
<dbReference type="EMBL" id="CACVAS010000139">
    <property type="protein sequence ID" value="CAA6825931.1"/>
    <property type="molecule type" value="Genomic_DNA"/>
</dbReference>
<reference evidence="1" key="1">
    <citation type="submission" date="2020-01" db="EMBL/GenBank/DDBJ databases">
        <authorList>
            <person name="Meier V. D."/>
            <person name="Meier V D."/>
        </authorList>
    </citation>
    <scope>NUCLEOTIDE SEQUENCE</scope>
    <source>
        <strain evidence="1">HLG_WM_MAG_01</strain>
    </source>
</reference>
<organism evidence="1">
    <name type="scientific">uncultured Sulfurovum sp</name>
    <dbReference type="NCBI Taxonomy" id="269237"/>
    <lineage>
        <taxon>Bacteria</taxon>
        <taxon>Pseudomonadati</taxon>
        <taxon>Campylobacterota</taxon>
        <taxon>Epsilonproteobacteria</taxon>
        <taxon>Campylobacterales</taxon>
        <taxon>Sulfurovaceae</taxon>
        <taxon>Sulfurovum</taxon>
        <taxon>environmental samples</taxon>
    </lineage>
</organism>
<protein>
    <submittedName>
        <fullName evidence="1">Uncharacterized protein</fullName>
    </submittedName>
</protein>
<evidence type="ECO:0000313" key="1">
    <source>
        <dbReference type="EMBL" id="CAA6825931.1"/>
    </source>
</evidence>
<accession>A0A6S6TT97</accession>
<dbReference type="AlphaFoldDB" id="A0A6S6TT97"/>
<sequence>MNEVYFSNIPTIGINNTFKLVLFKNDTYEIIAEDKTAGFD</sequence>
<name>A0A6S6TT97_9BACT</name>
<proteinExistence type="predicted"/>